<sequence>MYLICGEALFDLFGADTSGTSVGFDGRIGGSPFNVAMGLARLGEDAAFFGGISKDVLGEKLVGKLRDEGVSDRFVIRSDNLTTLSLVQQDPDGQPAYTFYGANAADRMITERDLPVFEGPPSFIHIGSYTALTEPVASALKSLIAREHARCLISFDPNIRPTVVADMDKWRTNTTAIVPYTDVIKVSDEDLALIAPGEPVEAIARDWLAEGAKLVIVTRGKDGASAYTAHSEASVPGVAVDVVDTVGAGDTFQAALLSGLKTLGADNREGLTALDPAQLTRLLTFCTQAAAITCSRRGADLPTKADLEKEGCSLV</sequence>
<feature type="domain" description="Carbohydrate kinase PfkB" evidence="6">
    <location>
        <begin position="23"/>
        <end position="303"/>
    </location>
</feature>
<keyword evidence="8" id="KW-1185">Reference proteome</keyword>
<dbReference type="GO" id="GO:0005524">
    <property type="term" value="F:ATP binding"/>
    <property type="evidence" value="ECO:0007669"/>
    <property type="project" value="UniProtKB-KW"/>
</dbReference>
<evidence type="ECO:0000256" key="5">
    <source>
        <dbReference type="ARBA" id="ARBA00022840"/>
    </source>
</evidence>
<gene>
    <name evidence="7" type="primary">kdgK_3</name>
    <name evidence="7" type="ORF">LAX5112_02688</name>
</gene>
<dbReference type="EC" id="2.7.1.45" evidence="7"/>
<dbReference type="PANTHER" id="PTHR43085:SF1">
    <property type="entry name" value="PSEUDOURIDINE KINASE-RELATED"/>
    <property type="match status" value="1"/>
</dbReference>
<evidence type="ECO:0000256" key="3">
    <source>
        <dbReference type="ARBA" id="ARBA00022741"/>
    </source>
</evidence>
<dbReference type="Proteomes" id="UP000053235">
    <property type="component" value="Unassembled WGS sequence"/>
</dbReference>
<keyword evidence="4 7" id="KW-0418">Kinase</keyword>
<reference evidence="8" key="1">
    <citation type="submission" date="2015-07" db="EMBL/GenBank/DDBJ databases">
        <authorList>
            <person name="Rodrigo-Torres Lidia"/>
            <person name="Arahal R.David."/>
        </authorList>
    </citation>
    <scope>NUCLEOTIDE SEQUENCE [LARGE SCALE GENOMIC DNA]</scope>
    <source>
        <strain evidence="8">CECT 5112</strain>
    </source>
</reference>
<evidence type="ECO:0000259" key="6">
    <source>
        <dbReference type="Pfam" id="PF00294"/>
    </source>
</evidence>
<proteinExistence type="inferred from homology"/>
<dbReference type="InterPro" id="IPR002173">
    <property type="entry name" value="Carboh/pur_kinase_PfkB_CS"/>
</dbReference>
<dbReference type="RefSeq" id="WP_055672248.1">
    <property type="nucleotide sequence ID" value="NZ_CXWD01000009.1"/>
</dbReference>
<dbReference type="Pfam" id="PF00294">
    <property type="entry name" value="PfkB"/>
    <property type="match status" value="1"/>
</dbReference>
<evidence type="ECO:0000313" key="7">
    <source>
        <dbReference type="EMBL" id="CTQ71017.1"/>
    </source>
</evidence>
<evidence type="ECO:0000256" key="4">
    <source>
        <dbReference type="ARBA" id="ARBA00022777"/>
    </source>
</evidence>
<dbReference type="PANTHER" id="PTHR43085">
    <property type="entry name" value="HEXOKINASE FAMILY MEMBER"/>
    <property type="match status" value="1"/>
</dbReference>
<dbReference type="SUPFAM" id="SSF53613">
    <property type="entry name" value="Ribokinase-like"/>
    <property type="match status" value="1"/>
</dbReference>
<evidence type="ECO:0000256" key="2">
    <source>
        <dbReference type="ARBA" id="ARBA00022679"/>
    </source>
</evidence>
<evidence type="ECO:0000256" key="1">
    <source>
        <dbReference type="ARBA" id="ARBA00010688"/>
    </source>
</evidence>
<accession>A0A0M7A8S8</accession>
<dbReference type="OrthoDB" id="9795789at2"/>
<comment type="similarity">
    <text evidence="1">Belongs to the carbohydrate kinase PfkB family.</text>
</comment>
<dbReference type="PROSITE" id="PS00584">
    <property type="entry name" value="PFKB_KINASES_2"/>
    <property type="match status" value="1"/>
</dbReference>
<dbReference type="GO" id="GO:0008673">
    <property type="term" value="F:2-dehydro-3-deoxygluconokinase activity"/>
    <property type="evidence" value="ECO:0007669"/>
    <property type="project" value="UniProtKB-EC"/>
</dbReference>
<keyword evidence="3" id="KW-0547">Nucleotide-binding</keyword>
<dbReference type="AlphaFoldDB" id="A0A0M7A8S8"/>
<dbReference type="InterPro" id="IPR011611">
    <property type="entry name" value="PfkB_dom"/>
</dbReference>
<evidence type="ECO:0000313" key="8">
    <source>
        <dbReference type="Proteomes" id="UP000053235"/>
    </source>
</evidence>
<dbReference type="CDD" id="cd01167">
    <property type="entry name" value="bac_FRK"/>
    <property type="match status" value="1"/>
</dbReference>
<dbReference type="EMBL" id="CXWD01000009">
    <property type="protein sequence ID" value="CTQ71017.1"/>
    <property type="molecule type" value="Genomic_DNA"/>
</dbReference>
<organism evidence="7 8">
    <name type="scientific">Roseibium alexandrii</name>
    <dbReference type="NCBI Taxonomy" id="388408"/>
    <lineage>
        <taxon>Bacteria</taxon>
        <taxon>Pseudomonadati</taxon>
        <taxon>Pseudomonadota</taxon>
        <taxon>Alphaproteobacteria</taxon>
        <taxon>Hyphomicrobiales</taxon>
        <taxon>Stappiaceae</taxon>
        <taxon>Roseibium</taxon>
    </lineage>
</organism>
<name>A0A0M7A8S8_9HYPH</name>
<dbReference type="InterPro" id="IPR050306">
    <property type="entry name" value="PfkB_Carbo_kinase"/>
</dbReference>
<dbReference type="Gene3D" id="3.40.1190.20">
    <property type="match status" value="1"/>
</dbReference>
<keyword evidence="2 7" id="KW-0808">Transferase</keyword>
<dbReference type="InterPro" id="IPR029056">
    <property type="entry name" value="Ribokinase-like"/>
</dbReference>
<dbReference type="STRING" id="388408.LAX5112_02688"/>
<protein>
    <submittedName>
        <fullName evidence="7">2-dehydro-3-deoxygluconokinase</fullName>
        <ecNumber evidence="7">2.7.1.45</ecNumber>
    </submittedName>
</protein>
<keyword evidence="5" id="KW-0067">ATP-binding</keyword>